<dbReference type="SUPFAM" id="SSF56037">
    <property type="entry name" value="PheT/TilS domain"/>
    <property type="match status" value="1"/>
</dbReference>
<evidence type="ECO:0000256" key="7">
    <source>
        <dbReference type="ARBA" id="ARBA00048539"/>
    </source>
</evidence>
<dbReference type="GO" id="GO:0006400">
    <property type="term" value="P:tRNA modification"/>
    <property type="evidence" value="ECO:0007669"/>
    <property type="project" value="UniProtKB-UniRule"/>
</dbReference>
<evidence type="ECO:0000259" key="9">
    <source>
        <dbReference type="SMART" id="SM00977"/>
    </source>
</evidence>
<evidence type="ECO:0000256" key="5">
    <source>
        <dbReference type="ARBA" id="ARBA00022741"/>
    </source>
</evidence>
<keyword evidence="6 8" id="KW-0067">ATP-binding</keyword>
<comment type="function">
    <text evidence="8">Ligates lysine onto the cytidine present at position 34 of the AUA codon-specific tRNA(Ile) that contains the anticodon CAU, in an ATP-dependent manner. Cytidine is converted to lysidine, thus changing the amino acid specificity of the tRNA from methionine to isoleucine.</text>
</comment>
<feature type="binding site" evidence="8">
    <location>
        <begin position="26"/>
        <end position="31"/>
    </location>
    <ligand>
        <name>ATP</name>
        <dbReference type="ChEBI" id="CHEBI:30616"/>
    </ligand>
</feature>
<keyword evidence="4 8" id="KW-0819">tRNA processing</keyword>
<protein>
    <recommendedName>
        <fullName evidence="8">tRNA(Ile)-lysidine synthase</fullName>
        <ecNumber evidence="8">6.3.4.19</ecNumber>
    </recommendedName>
    <alternativeName>
        <fullName evidence="8">tRNA(Ile)-2-lysyl-cytidine synthase</fullName>
    </alternativeName>
    <alternativeName>
        <fullName evidence="8">tRNA(Ile)-lysidine synthetase</fullName>
    </alternativeName>
</protein>
<dbReference type="InterPro" id="IPR011063">
    <property type="entry name" value="TilS/TtcA_N"/>
</dbReference>
<dbReference type="Pfam" id="PF11734">
    <property type="entry name" value="TilS_C"/>
    <property type="match status" value="1"/>
</dbReference>
<comment type="subcellular location">
    <subcellularLocation>
        <location evidence="1 8">Cytoplasm</location>
    </subcellularLocation>
</comment>
<sequence>MLEKFLGYTSEKELFQPSDHILLAVSGGIDSVVMSHLFYKAKLNFAIAHCNFGLRGAESDEDELFVKKLAKKYKVPFYSDTFETEAFAQQEKISIQMAARTLRYRWFEQLLNNHGFQYLATAHHLNDILETVLFNLTKGTGISGLHGIQPKLNRIIRPLLFADKEQIYAYVVEHQLAWREDSSNQSSKYQRNLIRNEVIPLLKTINPNLEETIQHTIEKVVSVERIFEEDMHQLKSRLVQQKTDIMYIDFIALQQEFEPVIKLSYLLKEYQFSFTQTKDIWQSLGAESGRRFESPTHTLVKDRTSLIITPKALNEFISTSIEKEQLSFQNEFIHLHFETMDAKDFTITPNSQVACLDLATLQFPLKLRRWKEGDWFCPLGMNKKKKISDFLIDTKVPVNLKSRIWVLTSNGSIVWIVGHRIDNRFKITDKTEQVLQISLA</sequence>
<proteinExistence type="inferred from homology"/>
<dbReference type="EMBL" id="CP048222">
    <property type="protein sequence ID" value="QHT67497.1"/>
    <property type="molecule type" value="Genomic_DNA"/>
</dbReference>
<dbReference type="InterPro" id="IPR012796">
    <property type="entry name" value="Lysidine-tRNA-synth_C"/>
</dbReference>
<dbReference type="GO" id="GO:0032267">
    <property type="term" value="F:tRNA(Ile)-lysidine synthase activity"/>
    <property type="evidence" value="ECO:0007669"/>
    <property type="project" value="UniProtKB-EC"/>
</dbReference>
<keyword evidence="11" id="KW-1185">Reference proteome</keyword>
<evidence type="ECO:0000256" key="4">
    <source>
        <dbReference type="ARBA" id="ARBA00022694"/>
    </source>
</evidence>
<keyword evidence="5 8" id="KW-0547">Nucleotide-binding</keyword>
<dbReference type="NCBIfam" id="TIGR02433">
    <property type="entry name" value="lysidine_TilS_C"/>
    <property type="match status" value="1"/>
</dbReference>
<name>A0A6C0GHS2_9BACT</name>
<keyword evidence="3 8" id="KW-0436">Ligase</keyword>
<evidence type="ECO:0000256" key="3">
    <source>
        <dbReference type="ARBA" id="ARBA00022598"/>
    </source>
</evidence>
<comment type="similarity">
    <text evidence="8">Belongs to the tRNA(Ile)-lysidine synthase family.</text>
</comment>
<dbReference type="InterPro" id="IPR014729">
    <property type="entry name" value="Rossmann-like_a/b/a_fold"/>
</dbReference>
<dbReference type="GO" id="GO:0005737">
    <property type="term" value="C:cytoplasm"/>
    <property type="evidence" value="ECO:0007669"/>
    <property type="project" value="UniProtKB-SubCell"/>
</dbReference>
<dbReference type="HAMAP" id="MF_01161">
    <property type="entry name" value="tRNA_Ile_lys_synt"/>
    <property type="match status" value="1"/>
</dbReference>
<evidence type="ECO:0000313" key="10">
    <source>
        <dbReference type="EMBL" id="QHT67497.1"/>
    </source>
</evidence>
<organism evidence="10 11">
    <name type="scientific">Rhodocytophaga rosea</name>
    <dbReference type="NCBI Taxonomy" id="2704465"/>
    <lineage>
        <taxon>Bacteria</taxon>
        <taxon>Pseudomonadati</taxon>
        <taxon>Bacteroidota</taxon>
        <taxon>Cytophagia</taxon>
        <taxon>Cytophagales</taxon>
        <taxon>Rhodocytophagaceae</taxon>
        <taxon>Rhodocytophaga</taxon>
    </lineage>
</organism>
<dbReference type="InterPro" id="IPR012795">
    <property type="entry name" value="tRNA_Ile_lys_synt_N"/>
</dbReference>
<evidence type="ECO:0000256" key="2">
    <source>
        <dbReference type="ARBA" id="ARBA00022490"/>
    </source>
</evidence>
<evidence type="ECO:0000313" key="11">
    <source>
        <dbReference type="Proteomes" id="UP000480178"/>
    </source>
</evidence>
<dbReference type="EC" id="6.3.4.19" evidence="8"/>
<dbReference type="InterPro" id="IPR012094">
    <property type="entry name" value="tRNA_Ile_lys_synt"/>
</dbReference>
<dbReference type="SUPFAM" id="SSF52402">
    <property type="entry name" value="Adenine nucleotide alpha hydrolases-like"/>
    <property type="match status" value="1"/>
</dbReference>
<dbReference type="Pfam" id="PF01171">
    <property type="entry name" value="ATP_bind_3"/>
    <property type="match status" value="1"/>
</dbReference>
<dbReference type="AlphaFoldDB" id="A0A6C0GHS2"/>
<dbReference type="NCBIfam" id="TIGR02432">
    <property type="entry name" value="lysidine_TilS_N"/>
    <property type="match status" value="1"/>
</dbReference>
<accession>A0A6C0GHS2</accession>
<keyword evidence="2 8" id="KW-0963">Cytoplasm</keyword>
<comment type="catalytic activity">
    <reaction evidence="7 8">
        <text>cytidine(34) in tRNA(Ile2) + L-lysine + ATP = lysidine(34) in tRNA(Ile2) + AMP + diphosphate + H(+)</text>
        <dbReference type="Rhea" id="RHEA:43744"/>
        <dbReference type="Rhea" id="RHEA-COMP:10625"/>
        <dbReference type="Rhea" id="RHEA-COMP:10670"/>
        <dbReference type="ChEBI" id="CHEBI:15378"/>
        <dbReference type="ChEBI" id="CHEBI:30616"/>
        <dbReference type="ChEBI" id="CHEBI:32551"/>
        <dbReference type="ChEBI" id="CHEBI:33019"/>
        <dbReference type="ChEBI" id="CHEBI:82748"/>
        <dbReference type="ChEBI" id="CHEBI:83665"/>
        <dbReference type="ChEBI" id="CHEBI:456215"/>
        <dbReference type="EC" id="6.3.4.19"/>
    </reaction>
</comment>
<evidence type="ECO:0000256" key="1">
    <source>
        <dbReference type="ARBA" id="ARBA00004496"/>
    </source>
</evidence>
<dbReference type="PANTHER" id="PTHR43033:SF1">
    <property type="entry name" value="TRNA(ILE)-LYSIDINE SYNTHASE-RELATED"/>
    <property type="match status" value="1"/>
</dbReference>
<dbReference type="Gene3D" id="3.40.50.620">
    <property type="entry name" value="HUPs"/>
    <property type="match status" value="1"/>
</dbReference>
<dbReference type="GO" id="GO:0005524">
    <property type="term" value="F:ATP binding"/>
    <property type="evidence" value="ECO:0007669"/>
    <property type="project" value="UniProtKB-UniRule"/>
</dbReference>
<dbReference type="Proteomes" id="UP000480178">
    <property type="component" value="Chromosome"/>
</dbReference>
<dbReference type="PANTHER" id="PTHR43033">
    <property type="entry name" value="TRNA(ILE)-LYSIDINE SYNTHASE-RELATED"/>
    <property type="match status" value="1"/>
</dbReference>
<gene>
    <name evidence="8 10" type="primary">tilS</name>
    <name evidence="10" type="ORF">GXP67_13100</name>
</gene>
<dbReference type="CDD" id="cd01992">
    <property type="entry name" value="TilS_N"/>
    <property type="match status" value="1"/>
</dbReference>
<evidence type="ECO:0000256" key="6">
    <source>
        <dbReference type="ARBA" id="ARBA00022840"/>
    </source>
</evidence>
<dbReference type="SMART" id="SM00977">
    <property type="entry name" value="TilS_C"/>
    <property type="match status" value="1"/>
</dbReference>
<dbReference type="RefSeq" id="WP_162443526.1">
    <property type="nucleotide sequence ID" value="NZ_CP048222.1"/>
</dbReference>
<feature type="domain" description="Lysidine-tRNA(Ile) synthetase C-terminal" evidence="9">
    <location>
        <begin position="365"/>
        <end position="437"/>
    </location>
</feature>
<dbReference type="KEGG" id="rhoz:GXP67_13100"/>
<evidence type="ECO:0000256" key="8">
    <source>
        <dbReference type="HAMAP-Rule" id="MF_01161"/>
    </source>
</evidence>
<comment type="domain">
    <text evidence="8">The N-terminal region contains the highly conserved SGGXDS motif, predicted to be a P-loop motif involved in ATP binding.</text>
</comment>
<reference evidence="10 11" key="1">
    <citation type="submission" date="2020-01" db="EMBL/GenBank/DDBJ databases">
        <authorList>
            <person name="Kim M.K."/>
        </authorList>
    </citation>
    <scope>NUCLEOTIDE SEQUENCE [LARGE SCALE GENOMIC DNA]</scope>
    <source>
        <strain evidence="10 11">172606-1</strain>
    </source>
</reference>